<feature type="chain" id="PRO_5015519812" evidence="1">
    <location>
        <begin position="28"/>
        <end position="449"/>
    </location>
</feature>
<dbReference type="Gene3D" id="2.130.10.10">
    <property type="entry name" value="YVTN repeat-like/Quinoprotein amine dehydrogenase"/>
    <property type="match status" value="1"/>
</dbReference>
<keyword evidence="1" id="KW-0732">Signal</keyword>
<reference evidence="2 3" key="1">
    <citation type="submission" date="2018-04" db="EMBL/GenBank/DDBJ databases">
        <title>Pedobacter chongqingensis sp. nov., isolated from a rottenly hemp rope.</title>
        <authorList>
            <person name="Cai Y."/>
        </authorList>
    </citation>
    <scope>NUCLEOTIDE SEQUENCE [LARGE SCALE GENOMIC DNA]</scope>
    <source>
        <strain evidence="2 3">FJ4-8</strain>
    </source>
</reference>
<dbReference type="OrthoDB" id="223410at2"/>
<dbReference type="RefSeq" id="WP_109414787.1">
    <property type="nucleotide sequence ID" value="NZ_QEAS01000003.1"/>
</dbReference>
<evidence type="ECO:0000313" key="2">
    <source>
        <dbReference type="EMBL" id="PWG81845.1"/>
    </source>
</evidence>
<comment type="caution">
    <text evidence="2">The sequence shown here is derived from an EMBL/GenBank/DDBJ whole genome shotgun (WGS) entry which is preliminary data.</text>
</comment>
<evidence type="ECO:0000313" key="3">
    <source>
        <dbReference type="Proteomes" id="UP000245647"/>
    </source>
</evidence>
<sequence length="449" mass="50726">MYGGISTGRFFIRTLALILLFKLQALACDAQNPARIPDREIMPVGTAWARNSVNAVVFRKNSLVTFRDTQYISYYDSNAVVIVGKRKAGEREWVLQSTGLKGNASDAHNSISMMVDGEGYLHLAWDHHNNPLRYCRSLSPGSLTFSEKLPMTALLEQRVTYPEFYRKPDGNLLFFYRNGESGKGNLVMNEYNTATGKWTRLHDNLIDGEGKRNAYCQSYVDSKGIIHISWVWRESPDVASNHDLCYARSKDGGKTWEKSTGEKYTLPITASTAEYSCKIPQNSELINQTSMCADSEGNPFIATYWREKDSAVPQYHIVYKGGGGWKTLVPGFRKAPFSLSGTGTKKIPVSRPQVLVKRQGRNVSLVMIFRDAERGSKASALVVRDISKRRWYITDLTVESLGDWEPTYDTELWKEKGILNLFIQNVEQVDGEGKASMPPTMVKVLEWRH</sequence>
<dbReference type="SUPFAM" id="SSF50939">
    <property type="entry name" value="Sialidases"/>
    <property type="match status" value="1"/>
</dbReference>
<dbReference type="Proteomes" id="UP000245647">
    <property type="component" value="Unassembled WGS sequence"/>
</dbReference>
<dbReference type="EMBL" id="QEAS01000003">
    <property type="protein sequence ID" value="PWG81845.1"/>
    <property type="molecule type" value="Genomic_DNA"/>
</dbReference>
<protein>
    <submittedName>
        <fullName evidence="2">Neuraminidase</fullName>
    </submittedName>
</protein>
<evidence type="ECO:0000256" key="1">
    <source>
        <dbReference type="SAM" id="SignalP"/>
    </source>
</evidence>
<gene>
    <name evidence="2" type="ORF">DDR33_05695</name>
</gene>
<dbReference type="InterPro" id="IPR015943">
    <property type="entry name" value="WD40/YVTN_repeat-like_dom_sf"/>
</dbReference>
<organism evidence="2 3">
    <name type="scientific">Pararcticibacter amylolyticus</name>
    <dbReference type="NCBI Taxonomy" id="2173175"/>
    <lineage>
        <taxon>Bacteria</taxon>
        <taxon>Pseudomonadati</taxon>
        <taxon>Bacteroidota</taxon>
        <taxon>Sphingobacteriia</taxon>
        <taxon>Sphingobacteriales</taxon>
        <taxon>Sphingobacteriaceae</taxon>
        <taxon>Pararcticibacter</taxon>
    </lineage>
</organism>
<accession>A0A2U2PKA8</accession>
<proteinExistence type="predicted"/>
<dbReference type="Pfam" id="PF15892">
    <property type="entry name" value="BNR_4"/>
    <property type="match status" value="1"/>
</dbReference>
<name>A0A2U2PKA8_9SPHI</name>
<dbReference type="AlphaFoldDB" id="A0A2U2PKA8"/>
<feature type="signal peptide" evidence="1">
    <location>
        <begin position="1"/>
        <end position="27"/>
    </location>
</feature>
<dbReference type="InterPro" id="IPR036278">
    <property type="entry name" value="Sialidase_sf"/>
</dbReference>
<keyword evidence="3" id="KW-1185">Reference proteome</keyword>